<dbReference type="InterPro" id="IPR039650">
    <property type="entry name" value="HdrA-like"/>
</dbReference>
<dbReference type="Gene3D" id="2.60.120.260">
    <property type="entry name" value="Galactose-binding domain-like"/>
    <property type="match status" value="1"/>
</dbReference>
<keyword evidence="4" id="KW-0408">Iron</keyword>
<dbReference type="EMBL" id="JACHOC010000002">
    <property type="protein sequence ID" value="MBB4621249.1"/>
    <property type="molecule type" value="Genomic_DNA"/>
</dbReference>
<evidence type="ECO:0000256" key="3">
    <source>
        <dbReference type="ARBA" id="ARBA00023002"/>
    </source>
</evidence>
<evidence type="ECO:0000313" key="7">
    <source>
        <dbReference type="Proteomes" id="UP000533637"/>
    </source>
</evidence>
<keyword evidence="2" id="KW-0479">Metal-binding</keyword>
<sequence length="635" mass="70786">MKQWWIIICMILSPCLKADNLFIEAESFDKKGGWVLDNQSMGQMGSPYLLAHGMGVPVENASTLLQVREAGEYRVWVRTRDWVKQWDKPGSPGRFEVLLNGKALRTTFGTEKAVWHWQDGGTVLLKVGENSLELHDLTGFEGRCDAVFLTSSLDLLPPDGGNELADFRRKMSGLPAEPEEAGEYDLVVVGGGMAGCCAALSAARLGCKVALIQNRPVLGGNNSSEVRVGLSGLIASQPYPNLGNLLDEFGVVGHWNDWEAKQDPSSARSKQIREILQRHPEKKIHNAGPATNYEDEKKQSLLQGQENLSLFLNMQVYDLRKEGDRITFVIGKSIISGKEYIFRGRLFADCTGDGEVGFLAGADYRVGRESKDETGEPRAPLKADRLVMGTSVQWYAEDAPDRSGFPDCPWAIRFTEETCVPATRGDWDWEAGLDRDQITEIEYIRDHALRAVYGNWAFLKNQSSKKEQFAGKKLAWVAYIGGKRESRRLLGDIVLREQDLLENISYEDATFTTTWGVDLHYPKPIAGMDEEPFLSYCDVQEIKPYAVPYRCLYSRNVGNLFMAGRNISVTHVALGTVRVMRTGGMMGEVVGMAASLCKKFDTYPRGIYEMYLPALQTLMRQGVGKPGFPDADKLD</sequence>
<gene>
    <name evidence="6" type="ORF">GGQ57_001143</name>
</gene>
<proteinExistence type="predicted"/>
<protein>
    <recommendedName>
        <fullName evidence="8">FAD-dependent oxidoreductase</fullName>
    </recommendedName>
</protein>
<dbReference type="InterPro" id="IPR036188">
    <property type="entry name" value="FAD/NAD-bd_sf"/>
</dbReference>
<keyword evidence="7" id="KW-1185">Reference proteome</keyword>
<evidence type="ECO:0000313" key="6">
    <source>
        <dbReference type="EMBL" id="MBB4621249.1"/>
    </source>
</evidence>
<keyword evidence="3" id="KW-0560">Oxidoreductase</keyword>
<name>A0ABR6KIA5_9BACT</name>
<dbReference type="SUPFAM" id="SSF51905">
    <property type="entry name" value="FAD/NAD(P)-binding domain"/>
    <property type="match status" value="1"/>
</dbReference>
<evidence type="ECO:0000256" key="1">
    <source>
        <dbReference type="ARBA" id="ARBA00022485"/>
    </source>
</evidence>
<keyword evidence="5" id="KW-0411">Iron-sulfur</keyword>
<dbReference type="PANTHER" id="PTHR43498:SF1">
    <property type="entry name" value="COB--COM HETERODISULFIDE REDUCTASE IRON-SULFUR SUBUNIT A"/>
    <property type="match status" value="1"/>
</dbReference>
<dbReference type="RefSeq" id="WP_183669460.1">
    <property type="nucleotide sequence ID" value="NZ_BMPB01000003.1"/>
</dbReference>
<evidence type="ECO:0008006" key="8">
    <source>
        <dbReference type="Google" id="ProtNLM"/>
    </source>
</evidence>
<evidence type="ECO:0000256" key="2">
    <source>
        <dbReference type="ARBA" id="ARBA00022723"/>
    </source>
</evidence>
<dbReference type="Proteomes" id="UP000533637">
    <property type="component" value="Unassembled WGS sequence"/>
</dbReference>
<organism evidence="6 7">
    <name type="scientific">Parabacteroides faecis</name>
    <dbReference type="NCBI Taxonomy" id="1217282"/>
    <lineage>
        <taxon>Bacteria</taxon>
        <taxon>Pseudomonadati</taxon>
        <taxon>Bacteroidota</taxon>
        <taxon>Bacteroidia</taxon>
        <taxon>Bacteroidales</taxon>
        <taxon>Tannerellaceae</taxon>
        <taxon>Parabacteroides</taxon>
    </lineage>
</organism>
<comment type="caution">
    <text evidence="6">The sequence shown here is derived from an EMBL/GenBank/DDBJ whole genome shotgun (WGS) entry which is preliminary data.</text>
</comment>
<dbReference type="Gene3D" id="3.50.50.60">
    <property type="entry name" value="FAD/NAD(P)-binding domain"/>
    <property type="match status" value="1"/>
</dbReference>
<dbReference type="Pfam" id="PF12831">
    <property type="entry name" value="FAD_oxidored"/>
    <property type="match status" value="1"/>
</dbReference>
<accession>A0ABR6KIA5</accession>
<evidence type="ECO:0000256" key="4">
    <source>
        <dbReference type="ARBA" id="ARBA00023004"/>
    </source>
</evidence>
<keyword evidence="1" id="KW-0004">4Fe-4S</keyword>
<dbReference type="CDD" id="cd02795">
    <property type="entry name" value="CBM6-CBM35-CBM36_like"/>
    <property type="match status" value="1"/>
</dbReference>
<dbReference type="PANTHER" id="PTHR43498">
    <property type="entry name" value="FERREDOXIN:COB-COM HETERODISULFIDE REDUCTASE SUBUNIT A"/>
    <property type="match status" value="1"/>
</dbReference>
<reference evidence="6 7" key="1">
    <citation type="submission" date="2020-08" db="EMBL/GenBank/DDBJ databases">
        <title>Genomic Encyclopedia of Type Strains, Phase IV (KMG-IV): sequencing the most valuable type-strain genomes for metagenomic binning, comparative biology and taxonomic classification.</title>
        <authorList>
            <person name="Goeker M."/>
        </authorList>
    </citation>
    <scope>NUCLEOTIDE SEQUENCE [LARGE SCALE GENOMIC DNA]</scope>
    <source>
        <strain evidence="6 7">DSM 102983</strain>
    </source>
</reference>
<evidence type="ECO:0000256" key="5">
    <source>
        <dbReference type="ARBA" id="ARBA00023014"/>
    </source>
</evidence>